<sequence>MFPPTTDPADKRKEDALDRWVQCQKEEAMRNLPTDMEVLPSPLLLEQMEREAVQHRCPPALWSSSEALALLPPQETSAWSTFLWFGWRGGGFPASRCEGCGKPDTPQPDSGPDTPQPVSPQPGMTPDPKSASTSSTCHRGRRERGPSAQFIEGLGDASASAHATEGLCDASASAHATEGLADASAPALVTEGPADASAPAHVTEGPADASTPAPCLQAFQGFSEKLVLVLASEPCDEGFEEEALPDPVSEGFKEQLVFVLVSEPRDEVFEEEAPLDPVPEGFNEQFVLVLASEPRDEGSPGAASASEGSPGSASASEGSPGSQPDYEALVFRPPEFHRVSGGSSTLLGRPPDQPAGSHRRPPQSLWLLSTSTPSPPTAQDSVLQVLAPA</sequence>
<feature type="region of interest" description="Disordered" evidence="1">
    <location>
        <begin position="294"/>
        <end position="389"/>
    </location>
</feature>
<evidence type="ECO:0000256" key="1">
    <source>
        <dbReference type="SAM" id="MobiDB-lite"/>
    </source>
</evidence>
<evidence type="ECO:0000313" key="2">
    <source>
        <dbReference type="EMBL" id="KAK5603172.1"/>
    </source>
</evidence>
<dbReference type="EMBL" id="JAHHUM010002591">
    <property type="protein sequence ID" value="KAK5603172.1"/>
    <property type="molecule type" value="Genomic_DNA"/>
</dbReference>
<protein>
    <submittedName>
        <fullName evidence="2">Uncharacterized protein</fullName>
    </submittedName>
</protein>
<dbReference type="Proteomes" id="UP001311232">
    <property type="component" value="Unassembled WGS sequence"/>
</dbReference>
<gene>
    <name evidence="2" type="ORF">CRENBAI_014405</name>
</gene>
<accession>A0AAV9R3V1</accession>
<dbReference type="AlphaFoldDB" id="A0AAV9R3V1"/>
<organism evidence="2 3">
    <name type="scientific">Crenichthys baileyi</name>
    <name type="common">White River springfish</name>
    <dbReference type="NCBI Taxonomy" id="28760"/>
    <lineage>
        <taxon>Eukaryota</taxon>
        <taxon>Metazoa</taxon>
        <taxon>Chordata</taxon>
        <taxon>Craniata</taxon>
        <taxon>Vertebrata</taxon>
        <taxon>Euteleostomi</taxon>
        <taxon>Actinopterygii</taxon>
        <taxon>Neopterygii</taxon>
        <taxon>Teleostei</taxon>
        <taxon>Neoteleostei</taxon>
        <taxon>Acanthomorphata</taxon>
        <taxon>Ovalentaria</taxon>
        <taxon>Atherinomorphae</taxon>
        <taxon>Cyprinodontiformes</taxon>
        <taxon>Goodeidae</taxon>
        <taxon>Crenichthys</taxon>
    </lineage>
</organism>
<comment type="caution">
    <text evidence="2">The sequence shown here is derived from an EMBL/GenBank/DDBJ whole genome shotgun (WGS) entry which is preliminary data.</text>
</comment>
<name>A0AAV9R3V1_9TELE</name>
<feature type="compositionally biased region" description="Low complexity" evidence="1">
    <location>
        <begin position="362"/>
        <end position="372"/>
    </location>
</feature>
<evidence type="ECO:0000313" key="3">
    <source>
        <dbReference type="Proteomes" id="UP001311232"/>
    </source>
</evidence>
<feature type="region of interest" description="Disordered" evidence="1">
    <location>
        <begin position="96"/>
        <end position="144"/>
    </location>
</feature>
<reference evidence="2 3" key="1">
    <citation type="submission" date="2021-06" db="EMBL/GenBank/DDBJ databases">
        <authorList>
            <person name="Palmer J.M."/>
        </authorList>
    </citation>
    <scope>NUCLEOTIDE SEQUENCE [LARGE SCALE GENOMIC DNA]</scope>
    <source>
        <strain evidence="2 3">MEX-2019</strain>
        <tissue evidence="2">Muscle</tissue>
    </source>
</reference>
<feature type="compositionally biased region" description="Pro residues" evidence="1">
    <location>
        <begin position="114"/>
        <end position="125"/>
    </location>
</feature>
<feature type="region of interest" description="Disordered" evidence="1">
    <location>
        <begin position="191"/>
        <end position="210"/>
    </location>
</feature>
<feature type="compositionally biased region" description="Low complexity" evidence="1">
    <location>
        <begin position="299"/>
        <end position="322"/>
    </location>
</feature>
<proteinExistence type="predicted"/>
<keyword evidence="3" id="KW-1185">Reference proteome</keyword>